<accession>A0A2G9U2Q7</accession>
<protein>
    <submittedName>
        <fullName evidence="2">Uncharacterized protein</fullName>
    </submittedName>
</protein>
<organism evidence="2 3">
    <name type="scientific">Teladorsagia circumcincta</name>
    <name type="common">Brown stomach worm</name>
    <name type="synonym">Ostertagia circumcincta</name>
    <dbReference type="NCBI Taxonomy" id="45464"/>
    <lineage>
        <taxon>Eukaryota</taxon>
        <taxon>Metazoa</taxon>
        <taxon>Ecdysozoa</taxon>
        <taxon>Nematoda</taxon>
        <taxon>Chromadorea</taxon>
        <taxon>Rhabditida</taxon>
        <taxon>Rhabditina</taxon>
        <taxon>Rhabditomorpha</taxon>
        <taxon>Strongyloidea</taxon>
        <taxon>Trichostrongylidae</taxon>
        <taxon>Teladorsagia</taxon>
    </lineage>
</organism>
<proteinExistence type="predicted"/>
<evidence type="ECO:0000313" key="2">
    <source>
        <dbReference type="EMBL" id="PIO64465.1"/>
    </source>
</evidence>
<name>A0A2G9U2Q7_TELCI</name>
<dbReference type="AlphaFoldDB" id="A0A2G9U2Q7"/>
<feature type="compositionally biased region" description="Polar residues" evidence="1">
    <location>
        <begin position="123"/>
        <end position="134"/>
    </location>
</feature>
<feature type="compositionally biased region" description="Basic and acidic residues" evidence="1">
    <location>
        <begin position="67"/>
        <end position="76"/>
    </location>
</feature>
<keyword evidence="3" id="KW-1185">Reference proteome</keyword>
<reference evidence="2 3" key="1">
    <citation type="submission" date="2015-09" db="EMBL/GenBank/DDBJ databases">
        <title>Draft genome of the parasitic nematode Teladorsagia circumcincta isolate WARC Sus (inbred).</title>
        <authorList>
            <person name="Mitreva M."/>
        </authorList>
    </citation>
    <scope>NUCLEOTIDE SEQUENCE [LARGE SCALE GENOMIC DNA]</scope>
    <source>
        <strain evidence="2 3">S</strain>
    </source>
</reference>
<dbReference type="Proteomes" id="UP000230423">
    <property type="component" value="Unassembled WGS sequence"/>
</dbReference>
<feature type="compositionally biased region" description="Basic and acidic residues" evidence="1">
    <location>
        <begin position="37"/>
        <end position="47"/>
    </location>
</feature>
<sequence length="176" mass="18958">MDLSDRTAARPFTVHTQSSMDVSKPTKEVKTGTTPLKKTESTSRGEAEDVTPSKAAPATPKSTKTTTTDKNKHRDVATTPGTSTSETNHATSLSSILPTLSENSYSDGDMTPPLSIVEDYVEQQKSSPAATESEPQAPARSPQQADTVAKTKPHSKKKQRDYDVKIQSLSKEVIVL</sequence>
<gene>
    <name evidence="2" type="ORF">TELCIR_13907</name>
</gene>
<evidence type="ECO:0000313" key="3">
    <source>
        <dbReference type="Proteomes" id="UP000230423"/>
    </source>
</evidence>
<evidence type="ECO:0000256" key="1">
    <source>
        <dbReference type="SAM" id="MobiDB-lite"/>
    </source>
</evidence>
<dbReference type="OrthoDB" id="5836100at2759"/>
<feature type="region of interest" description="Disordered" evidence="1">
    <location>
        <begin position="1"/>
        <end position="164"/>
    </location>
</feature>
<feature type="compositionally biased region" description="Low complexity" evidence="1">
    <location>
        <begin position="52"/>
        <end position="66"/>
    </location>
</feature>
<feature type="compositionally biased region" description="Polar residues" evidence="1">
    <location>
        <begin position="79"/>
        <end position="106"/>
    </location>
</feature>
<dbReference type="EMBL" id="KZ349881">
    <property type="protein sequence ID" value="PIO64465.1"/>
    <property type="molecule type" value="Genomic_DNA"/>
</dbReference>